<accession>A0AAE8N477</accession>
<dbReference type="EMBL" id="ONZQ02000010">
    <property type="protein sequence ID" value="SPO04540.1"/>
    <property type="molecule type" value="Genomic_DNA"/>
</dbReference>
<keyword evidence="3" id="KW-1185">Reference proteome</keyword>
<protein>
    <recommendedName>
        <fullName evidence="4">FG-GAP domain-containing protein</fullName>
    </recommendedName>
</protein>
<reference evidence="2" key="1">
    <citation type="submission" date="2018-03" db="EMBL/GenBank/DDBJ databases">
        <authorList>
            <person name="Guldener U."/>
        </authorList>
    </citation>
    <scope>NUCLEOTIDE SEQUENCE</scope>
</reference>
<dbReference type="PANTHER" id="PTHR45460:SF2">
    <property type="entry name" value="ALPHA 1,3 GLUCANASE, GH71 FAMILY (EUROFUNG)"/>
    <property type="match status" value="1"/>
</dbReference>
<evidence type="ECO:0008006" key="4">
    <source>
        <dbReference type="Google" id="ProtNLM"/>
    </source>
</evidence>
<dbReference type="Proteomes" id="UP001187682">
    <property type="component" value="Unassembled WGS sequence"/>
</dbReference>
<evidence type="ECO:0000256" key="1">
    <source>
        <dbReference type="ARBA" id="ARBA00022729"/>
    </source>
</evidence>
<dbReference type="InterPro" id="IPR028994">
    <property type="entry name" value="Integrin_alpha_N"/>
</dbReference>
<dbReference type="Gene3D" id="3.40.50.1110">
    <property type="entry name" value="SGNH hydrolase"/>
    <property type="match status" value="1"/>
</dbReference>
<name>A0AAE8N477_9PEZI</name>
<sequence length="398" mass="42534">MQARTDAFNKKLRAMIKEKQSGGKHTLEVPIEIGKDDLSDEKHPNDIGYALMAQAWYEAIMEADQKGWLKEPAKVDPAKAPGTGLGVGGCGSGGGSGSSGCKGGNWESKGTVFNSYNVWDSVSTIMEAQKDGKREKVILADLNGDGRTDYVLADDDGTVRGWLGGKDLNPSSWTSLGKINPSWKEVNGSMVRMADVNGDGKADMIALYPDGSAKAWANTDSGKKFESLDADWASGLATSDKVSIVDVDGDGYADYVIVYEGGNVKWARNTKNNGKDPKKKNWESAKTIAPGVAGAPANRARLVDLDGDGKADYTIVYDGGGVRGLINTGNLNSHSGDRNWDDVGTVAPGISGVSEEMIRFADMDGDGIADFLAVESDGSIRMWKVTVVYKVNNMRRRS</sequence>
<organism evidence="2 3">
    <name type="scientific">Cephalotrichum gorgonifer</name>
    <dbReference type="NCBI Taxonomy" id="2041049"/>
    <lineage>
        <taxon>Eukaryota</taxon>
        <taxon>Fungi</taxon>
        <taxon>Dikarya</taxon>
        <taxon>Ascomycota</taxon>
        <taxon>Pezizomycotina</taxon>
        <taxon>Sordariomycetes</taxon>
        <taxon>Hypocreomycetidae</taxon>
        <taxon>Microascales</taxon>
        <taxon>Microascaceae</taxon>
        <taxon>Cephalotrichum</taxon>
    </lineage>
</organism>
<evidence type="ECO:0000313" key="3">
    <source>
        <dbReference type="Proteomes" id="UP001187682"/>
    </source>
</evidence>
<dbReference type="SUPFAM" id="SSF69318">
    <property type="entry name" value="Integrin alpha N-terminal domain"/>
    <property type="match status" value="1"/>
</dbReference>
<dbReference type="AlphaFoldDB" id="A0AAE8N477"/>
<proteinExistence type="predicted"/>
<dbReference type="Pfam" id="PF13517">
    <property type="entry name" value="FG-GAP_3"/>
    <property type="match status" value="2"/>
</dbReference>
<dbReference type="Gene3D" id="2.130.10.130">
    <property type="entry name" value="Integrin alpha, N-terminal"/>
    <property type="match status" value="1"/>
</dbReference>
<evidence type="ECO:0000313" key="2">
    <source>
        <dbReference type="EMBL" id="SPO04540.1"/>
    </source>
</evidence>
<gene>
    <name evidence="2" type="ORF">DNG_07225</name>
</gene>
<dbReference type="InterPro" id="IPR013517">
    <property type="entry name" value="FG-GAP"/>
</dbReference>
<dbReference type="SUPFAM" id="SSF52266">
    <property type="entry name" value="SGNH hydrolase"/>
    <property type="match status" value="1"/>
</dbReference>
<keyword evidence="1" id="KW-0732">Signal</keyword>
<dbReference type="InterPro" id="IPR036514">
    <property type="entry name" value="SGNH_hydro_sf"/>
</dbReference>
<dbReference type="PANTHER" id="PTHR45460">
    <property type="entry name" value="SIMILAR TO CYSTEINE PROTEINASE"/>
    <property type="match status" value="1"/>
</dbReference>
<comment type="caution">
    <text evidence="2">The sequence shown here is derived from an EMBL/GenBank/DDBJ whole genome shotgun (WGS) entry which is preliminary data.</text>
</comment>